<protein>
    <submittedName>
        <fullName evidence="2">Putative secreted protein</fullName>
    </submittedName>
</protein>
<feature type="signal peptide" evidence="1">
    <location>
        <begin position="1"/>
        <end position="29"/>
    </location>
</feature>
<accession>A0A4D5REB4</accession>
<evidence type="ECO:0000313" key="2">
    <source>
        <dbReference type="EMBL" id="MOY35448.1"/>
    </source>
</evidence>
<feature type="chain" id="PRO_5020036105" evidence="1">
    <location>
        <begin position="30"/>
        <end position="80"/>
    </location>
</feature>
<dbReference type="AlphaFoldDB" id="A0A4D5REB4"/>
<evidence type="ECO:0000256" key="1">
    <source>
        <dbReference type="SAM" id="SignalP"/>
    </source>
</evidence>
<keyword evidence="1" id="KW-0732">Signal</keyword>
<organism evidence="2">
    <name type="scientific">Ixodes scapularis</name>
    <name type="common">Black-legged tick</name>
    <name type="synonym">Deer tick</name>
    <dbReference type="NCBI Taxonomy" id="6945"/>
    <lineage>
        <taxon>Eukaryota</taxon>
        <taxon>Metazoa</taxon>
        <taxon>Ecdysozoa</taxon>
        <taxon>Arthropoda</taxon>
        <taxon>Chelicerata</taxon>
        <taxon>Arachnida</taxon>
        <taxon>Acari</taxon>
        <taxon>Parasitiformes</taxon>
        <taxon>Ixodida</taxon>
        <taxon>Ixodoidea</taxon>
        <taxon>Ixodidae</taxon>
        <taxon>Ixodinae</taxon>
        <taxon>Ixodes</taxon>
    </lineage>
</organism>
<proteinExistence type="predicted"/>
<sequence length="80" mass="9186">MMFRYCLQHHAHLLLYLNVLSHFSSNIAAAIFSYQVQIEVEQKLSSAGAILSFWEKQKHDTPDAILKLCDTISAYVLLFL</sequence>
<reference evidence="2" key="1">
    <citation type="submission" date="2019-04" db="EMBL/GenBank/DDBJ databases">
        <title>An insight into the mialome of Ixodes scapularis.</title>
        <authorList>
            <person name="Ribeiro J.M."/>
            <person name="Mather T.N."/>
            <person name="Karim S."/>
        </authorList>
    </citation>
    <scope>NUCLEOTIDE SEQUENCE</scope>
</reference>
<dbReference type="EMBL" id="GHJT01001477">
    <property type="protein sequence ID" value="MOY35448.1"/>
    <property type="molecule type" value="Transcribed_RNA"/>
</dbReference>
<name>A0A4D5REB4_IXOSC</name>